<dbReference type="PANTHER" id="PTHR43280">
    <property type="entry name" value="ARAC-FAMILY TRANSCRIPTIONAL REGULATOR"/>
    <property type="match status" value="1"/>
</dbReference>
<keyword evidence="6" id="KW-1185">Reference proteome</keyword>
<evidence type="ECO:0000256" key="2">
    <source>
        <dbReference type="ARBA" id="ARBA00023125"/>
    </source>
</evidence>
<dbReference type="OrthoDB" id="2585681at2"/>
<dbReference type="RefSeq" id="WP_007648639.1">
    <property type="nucleotide sequence ID" value="NZ_ANLA01000007.1"/>
</dbReference>
<keyword evidence="2" id="KW-0238">DNA-binding</keyword>
<evidence type="ECO:0000313" key="5">
    <source>
        <dbReference type="EMBL" id="EMQ95496.1"/>
    </source>
</evidence>
<evidence type="ECO:0000259" key="4">
    <source>
        <dbReference type="PROSITE" id="PS01124"/>
    </source>
</evidence>
<dbReference type="InterPro" id="IPR009057">
    <property type="entry name" value="Homeodomain-like_sf"/>
</dbReference>
<dbReference type="GeneID" id="98641084"/>
<comment type="caution">
    <text evidence="5">The sequence shown here is derived from an EMBL/GenBank/DDBJ whole genome shotgun (WGS) entry which is preliminary data.</text>
</comment>
<dbReference type="InterPro" id="IPR018060">
    <property type="entry name" value="HTH_AraC"/>
</dbReference>
<dbReference type="GO" id="GO:0003700">
    <property type="term" value="F:DNA-binding transcription factor activity"/>
    <property type="evidence" value="ECO:0007669"/>
    <property type="project" value="InterPro"/>
</dbReference>
<gene>
    <name evidence="5" type="ORF">D778_02590</name>
</gene>
<dbReference type="Proteomes" id="UP000012024">
    <property type="component" value="Unassembled WGS sequence"/>
</dbReference>
<dbReference type="PATRIC" id="fig|1137281.3.peg.1179"/>
<evidence type="ECO:0000256" key="3">
    <source>
        <dbReference type="ARBA" id="ARBA00023163"/>
    </source>
</evidence>
<dbReference type="Pfam" id="PF02311">
    <property type="entry name" value="AraC_binding"/>
    <property type="match status" value="1"/>
</dbReference>
<dbReference type="EMBL" id="ANLA01000007">
    <property type="protein sequence ID" value="EMQ95496.1"/>
    <property type="molecule type" value="Genomic_DNA"/>
</dbReference>
<name>M7MK81_9FLAO</name>
<dbReference type="Gene3D" id="1.10.10.60">
    <property type="entry name" value="Homeodomain-like"/>
    <property type="match status" value="1"/>
</dbReference>
<dbReference type="PANTHER" id="PTHR43280:SF32">
    <property type="entry name" value="TRANSCRIPTIONAL REGULATORY PROTEIN"/>
    <property type="match status" value="1"/>
</dbReference>
<evidence type="ECO:0000313" key="6">
    <source>
        <dbReference type="Proteomes" id="UP000012024"/>
    </source>
</evidence>
<dbReference type="SUPFAM" id="SSF46689">
    <property type="entry name" value="Homeodomain-like"/>
    <property type="match status" value="1"/>
</dbReference>
<dbReference type="PRINTS" id="PR00032">
    <property type="entry name" value="HTHARAC"/>
</dbReference>
<sequence length="292" mass="34588">MKIPVLNFAHFKEMSSVKEVYVNTFSTHLELNEHLIHIPHRHDFYLCVLFTKGAGVHEIDFNAYKIQSGKVFFLKPGQTHYWKFETKPEGFIFFHSQAFYELHFLEHRLQSFPFFYSLQNPPVLQLSQEKLLDLSLKFQELYIEYLEMNVFREVKIVNLMSYIYIELTRVYSKPVSSDFGCSSNYYAIFEKLEALIDHHFYKQKLPKFYAEKLCVSTKHLNRIVKETINKTTSQLISERVILEAKRLLVHSKDQLTEIGNTLGFSDDAYFSKYFKSKTGITPSGFRKKYMGW</sequence>
<dbReference type="InterPro" id="IPR003313">
    <property type="entry name" value="AraC-bd"/>
</dbReference>
<dbReference type="InterPro" id="IPR014710">
    <property type="entry name" value="RmlC-like_jellyroll"/>
</dbReference>
<dbReference type="SMART" id="SM00342">
    <property type="entry name" value="HTH_ARAC"/>
    <property type="match status" value="1"/>
</dbReference>
<evidence type="ECO:0000256" key="1">
    <source>
        <dbReference type="ARBA" id="ARBA00023015"/>
    </source>
</evidence>
<accession>M7MK81</accession>
<dbReference type="AlphaFoldDB" id="M7MK81"/>
<dbReference type="GO" id="GO:0043565">
    <property type="term" value="F:sequence-specific DNA binding"/>
    <property type="evidence" value="ECO:0007669"/>
    <property type="project" value="InterPro"/>
</dbReference>
<keyword evidence="1" id="KW-0805">Transcription regulation</keyword>
<organism evidence="5 6">
    <name type="scientific">Xanthomarina gelatinilytica</name>
    <dbReference type="NCBI Taxonomy" id="1137281"/>
    <lineage>
        <taxon>Bacteria</taxon>
        <taxon>Pseudomonadati</taxon>
        <taxon>Bacteroidota</taxon>
        <taxon>Flavobacteriia</taxon>
        <taxon>Flavobacteriales</taxon>
        <taxon>Flavobacteriaceae</taxon>
        <taxon>Xanthomarina</taxon>
    </lineage>
</organism>
<proteinExistence type="predicted"/>
<dbReference type="Gene3D" id="2.60.120.10">
    <property type="entry name" value="Jelly Rolls"/>
    <property type="match status" value="1"/>
</dbReference>
<dbReference type="InterPro" id="IPR020449">
    <property type="entry name" value="Tscrpt_reg_AraC-type_HTH"/>
</dbReference>
<dbReference type="InterPro" id="IPR037923">
    <property type="entry name" value="HTH-like"/>
</dbReference>
<dbReference type="Pfam" id="PF12833">
    <property type="entry name" value="HTH_18"/>
    <property type="match status" value="1"/>
</dbReference>
<feature type="domain" description="HTH araC/xylS-type" evidence="4">
    <location>
        <begin position="190"/>
        <end position="288"/>
    </location>
</feature>
<reference evidence="5 6" key="1">
    <citation type="submission" date="2012-12" db="EMBL/GenBank/DDBJ databases">
        <title>Genome assembly of Formosa sp. AK20.</title>
        <authorList>
            <person name="Kumar R."/>
            <person name="Khatri I."/>
            <person name="Vaidya B."/>
            <person name="Subramanian S."/>
            <person name="Pinnaka A."/>
        </authorList>
    </citation>
    <scope>NUCLEOTIDE SEQUENCE [LARGE SCALE GENOMIC DNA]</scope>
    <source>
        <strain evidence="5 6">AK20</strain>
    </source>
</reference>
<keyword evidence="3" id="KW-0804">Transcription</keyword>
<dbReference type="SUPFAM" id="SSF51215">
    <property type="entry name" value="Regulatory protein AraC"/>
    <property type="match status" value="1"/>
</dbReference>
<protein>
    <submittedName>
        <fullName evidence="5">Transcriptional regulator, AraC family</fullName>
    </submittedName>
</protein>
<dbReference type="eggNOG" id="COG2207">
    <property type="taxonomic scope" value="Bacteria"/>
</dbReference>
<dbReference type="PROSITE" id="PS01124">
    <property type="entry name" value="HTH_ARAC_FAMILY_2"/>
    <property type="match status" value="1"/>
</dbReference>